<dbReference type="Pfam" id="PF00512">
    <property type="entry name" value="HisKA"/>
    <property type="match status" value="1"/>
</dbReference>
<keyword evidence="9" id="KW-1185">Reference proteome</keyword>
<evidence type="ECO:0000256" key="6">
    <source>
        <dbReference type="SAM" id="MobiDB-lite"/>
    </source>
</evidence>
<dbReference type="CDD" id="cd00082">
    <property type="entry name" value="HisKA"/>
    <property type="match status" value="1"/>
</dbReference>
<accession>A0AAE3GWK0</accession>
<dbReference type="RefSeq" id="WP_254014679.1">
    <property type="nucleotide sequence ID" value="NZ_JAMZMM010000438.1"/>
</dbReference>
<dbReference type="EMBL" id="JAMZMM010000438">
    <property type="protein sequence ID" value="MCP2731950.1"/>
    <property type="molecule type" value="Genomic_DNA"/>
</dbReference>
<evidence type="ECO:0000313" key="9">
    <source>
        <dbReference type="Proteomes" id="UP001204953"/>
    </source>
</evidence>
<dbReference type="SUPFAM" id="SSF55874">
    <property type="entry name" value="ATPase domain of HSP90 chaperone/DNA topoisomerase II/histidine kinase"/>
    <property type="match status" value="1"/>
</dbReference>
<proteinExistence type="predicted"/>
<dbReference type="AlphaFoldDB" id="A0AAE3GWK0"/>
<dbReference type="InterPro" id="IPR005467">
    <property type="entry name" value="His_kinase_dom"/>
</dbReference>
<dbReference type="Gene3D" id="1.10.287.130">
    <property type="match status" value="1"/>
</dbReference>
<keyword evidence="3" id="KW-0808">Transferase</keyword>
<dbReference type="SUPFAM" id="SSF47384">
    <property type="entry name" value="Homodimeric domain of signal transducing histidine kinase"/>
    <property type="match status" value="1"/>
</dbReference>
<organism evidence="8 9">
    <name type="scientific">Limnofasciculus baicalensis BBK-W-15</name>
    <dbReference type="NCBI Taxonomy" id="2699891"/>
    <lineage>
        <taxon>Bacteria</taxon>
        <taxon>Bacillati</taxon>
        <taxon>Cyanobacteriota</taxon>
        <taxon>Cyanophyceae</taxon>
        <taxon>Coleofasciculales</taxon>
        <taxon>Coleofasciculaceae</taxon>
        <taxon>Limnofasciculus</taxon>
        <taxon>Limnofasciculus baicalensis</taxon>
    </lineage>
</organism>
<dbReference type="InterPro" id="IPR003661">
    <property type="entry name" value="HisK_dim/P_dom"/>
</dbReference>
<evidence type="ECO:0000256" key="4">
    <source>
        <dbReference type="ARBA" id="ARBA00022777"/>
    </source>
</evidence>
<feature type="domain" description="Histidine kinase" evidence="7">
    <location>
        <begin position="58"/>
        <end position="288"/>
    </location>
</feature>
<evidence type="ECO:0000256" key="2">
    <source>
        <dbReference type="ARBA" id="ARBA00012438"/>
    </source>
</evidence>
<name>A0AAE3GWK0_9CYAN</name>
<dbReference type="InterPro" id="IPR036890">
    <property type="entry name" value="HATPase_C_sf"/>
</dbReference>
<dbReference type="EC" id="2.7.13.3" evidence="2"/>
<dbReference type="Proteomes" id="UP001204953">
    <property type="component" value="Unassembled WGS sequence"/>
</dbReference>
<dbReference type="InterPro" id="IPR050736">
    <property type="entry name" value="Sensor_HK_Regulatory"/>
</dbReference>
<gene>
    <name evidence="8" type="ORF">NJ959_26315</name>
</gene>
<comment type="caution">
    <text evidence="8">The sequence shown here is derived from an EMBL/GenBank/DDBJ whole genome shotgun (WGS) entry which is preliminary data.</text>
</comment>
<protein>
    <recommendedName>
        <fullName evidence="2">histidine kinase</fullName>
        <ecNumber evidence="2">2.7.13.3</ecNumber>
    </recommendedName>
</protein>
<evidence type="ECO:0000256" key="1">
    <source>
        <dbReference type="ARBA" id="ARBA00000085"/>
    </source>
</evidence>
<dbReference type="GO" id="GO:0000155">
    <property type="term" value="F:phosphorelay sensor kinase activity"/>
    <property type="evidence" value="ECO:0007669"/>
    <property type="project" value="InterPro"/>
</dbReference>
<feature type="compositionally biased region" description="Low complexity" evidence="6">
    <location>
        <begin position="1"/>
        <end position="16"/>
    </location>
</feature>
<dbReference type="InterPro" id="IPR036097">
    <property type="entry name" value="HisK_dim/P_sf"/>
</dbReference>
<evidence type="ECO:0000256" key="3">
    <source>
        <dbReference type="ARBA" id="ARBA00022679"/>
    </source>
</evidence>
<evidence type="ECO:0000256" key="5">
    <source>
        <dbReference type="ARBA" id="ARBA00023012"/>
    </source>
</evidence>
<sequence length="293" mass="32822">MSEESVVSKPPVSQEVNSEEKSLLEKEIKDLKEELKQTKLAYEMAKEMSHFKAGFLARTSHELRSPLSSLMGMHQLILSDLCDSPAEEREFLAQAHLSAQKMVKLLDEVIAIAKTEQGTNRLEIRPISLTEIFEEIEVLTHMQAANRNLQLKVISPAQDIQVLADPRRFRQVLLGLVDSTIAQMDEGIIQVSAVCPKDTQQVSIWIDVRCPNPIWHEPVDLISQEPEAETKPHKDVKPSPGLNLFMVKILVEVMDGSIELLAIPDNETAGDMVRQTITRIQCSMPLAMPEAGE</sequence>
<dbReference type="PROSITE" id="PS50109">
    <property type="entry name" value="HIS_KIN"/>
    <property type="match status" value="1"/>
</dbReference>
<evidence type="ECO:0000259" key="7">
    <source>
        <dbReference type="PROSITE" id="PS50109"/>
    </source>
</evidence>
<keyword evidence="4 8" id="KW-0418">Kinase</keyword>
<dbReference type="Gene3D" id="3.30.565.10">
    <property type="entry name" value="Histidine kinase-like ATPase, C-terminal domain"/>
    <property type="match status" value="1"/>
</dbReference>
<comment type="catalytic activity">
    <reaction evidence="1">
        <text>ATP + protein L-histidine = ADP + protein N-phospho-L-histidine.</text>
        <dbReference type="EC" id="2.7.13.3"/>
    </reaction>
</comment>
<dbReference type="PANTHER" id="PTHR43711:SF26">
    <property type="entry name" value="SENSOR HISTIDINE KINASE RCSC"/>
    <property type="match status" value="1"/>
</dbReference>
<dbReference type="SMART" id="SM00388">
    <property type="entry name" value="HisKA"/>
    <property type="match status" value="1"/>
</dbReference>
<keyword evidence="5" id="KW-0902">Two-component regulatory system</keyword>
<dbReference type="PANTHER" id="PTHR43711">
    <property type="entry name" value="TWO-COMPONENT HISTIDINE KINASE"/>
    <property type="match status" value="1"/>
</dbReference>
<reference evidence="8" key="1">
    <citation type="submission" date="2022-06" db="EMBL/GenBank/DDBJ databases">
        <title>New cyanobacteria of genus Symplocastrum in benthos of Lake Baikal.</title>
        <authorList>
            <person name="Sorokovikova E."/>
            <person name="Tikhonova I."/>
            <person name="Krasnopeev A."/>
            <person name="Evseev P."/>
            <person name="Gladkikh A."/>
            <person name="Belykh O."/>
        </authorList>
    </citation>
    <scope>NUCLEOTIDE SEQUENCE</scope>
    <source>
        <strain evidence="8">BBK-W-15</strain>
    </source>
</reference>
<feature type="region of interest" description="Disordered" evidence="6">
    <location>
        <begin position="1"/>
        <end position="21"/>
    </location>
</feature>
<evidence type="ECO:0000313" key="8">
    <source>
        <dbReference type="EMBL" id="MCP2731950.1"/>
    </source>
</evidence>